<feature type="transmembrane region" description="Helical" evidence="1">
    <location>
        <begin position="604"/>
        <end position="622"/>
    </location>
</feature>
<keyword evidence="4" id="KW-1185">Reference proteome</keyword>
<keyword evidence="1" id="KW-1133">Transmembrane helix</keyword>
<feature type="transmembrane region" description="Helical" evidence="1">
    <location>
        <begin position="998"/>
        <end position="1026"/>
    </location>
</feature>
<feature type="transmembrane region" description="Helical" evidence="1">
    <location>
        <begin position="328"/>
        <end position="353"/>
    </location>
</feature>
<dbReference type="AlphaFoldDB" id="A0A345ZB82"/>
<feature type="domain" description="CAAX prenyl protease 2/Lysostaphin resistance protein A-like" evidence="2">
    <location>
        <begin position="431"/>
        <end position="530"/>
    </location>
</feature>
<sequence length="1134" mass="129594">MLVEFVTLSDIVFFIKKGCGMVINRRHVFWFCFVFLSALSAALSYKYFDVVAPIVQLSITADKDQVVASAHKIASDLDWNMTGYQTSVQFASDANLQSFIELEAGGKDAFIQMFQSGAYYPYQWQVRFFKEHEIVEMKVLFSPEGEKIGFYQKISEKSQGNTLSKEQAMALVEKNISLWCPKFDRYALVEYNSEKQDTGRVDHSFVYERTDLTIGKGLYRFTAVVCGDVLTQCEPSVKIPDEFLRRYKEMRSANELLAHFGTFIFKLVYLFILALFGMIYLYRRNYLFAKAAFLTSFCVAILEFFSGLNEYQLWWNSYNTIQATSTFIMMKCFGIFLEFFVLLSFVFVGLVVAEAAGRLIYKHHIQFFSSLQWPVITSQELFNQVLIAYLCTPCMFGYEILYSYLTDHYLAWWSPASSMADPNVVASYLPWFGPISISIRAGFTEEVLFRALPLAMIALVIQKSKHKKVWFAVMFMLQALVFGACHANYPNQPFFARLVELIIPSFGFGFLYCKFGLIPGALCHFVYDAILFALPVFSSTLLFSKVMVVFLIGLPLWTVCALFLYNKKLQTAPVELYNEAFHTAEYIPVQPEPRKIGSKIPARNLIIALFLGVIGSCLWFMTDHNRSDVGVLQVTKAQAIACAAKALEKEYHIDVLSNFNAIATVQDQTMNSQHRFIWQVYGKEVCQDMQCSYLQGVTWLVRFVQFSRPVEERCQELRAYVANAYCTQDVEIDEICPEVIGLQHYIPEHHTGADISEEKALDIAYAYIQDRFLLDKQNVELISVVSKKLEHRRDWTIVVQDLEFFDFNQEGQARIQITISGDVVTEYSRFIFVPEDWSRADQAFLINLSMYKIALYFILILFVLIACIVGINKLLTSLYGTKILRNKALFVCTLVTIMSINNFCIYVGTFNTAEPFYEQSSRVLLQIILGNIWQIFFFSVFLTIAAVGFIKSKTKKYLQSWGIAGAIGLFLSGIFSYVDQYQITLQPQSCNTTYAGAWLPALSFCGAMLTQYCLFTSLVIVMFLLVKQLSKSWMQLVVMILFSCSFQALFVSQSVSGMALQGIAMAIALYIIYRLILQYDMTLLPIAMVLTCIMNYCIPEIMYPSYAGSAMHALLAIGMLLIVSLFFYKQSHIE</sequence>
<feature type="transmembrane region" description="Helical" evidence="1">
    <location>
        <begin position="256"/>
        <end position="280"/>
    </location>
</feature>
<accession>A0A345ZB82</accession>
<feature type="transmembrane region" description="Helical" evidence="1">
    <location>
        <begin position="1058"/>
        <end position="1076"/>
    </location>
</feature>
<reference evidence="3 4" key="1">
    <citation type="submission" date="2017-12" db="EMBL/GenBank/DDBJ databases">
        <title>Chromulinavorax destructans is a abundant pathogen of dominant heterotrophic picoflagllates.</title>
        <authorList>
            <person name="Deeg C.M."/>
            <person name="Zimmer M."/>
            <person name="Suttle C.A."/>
        </authorList>
    </citation>
    <scope>NUCLEOTIDE SEQUENCE [LARGE SCALE GENOMIC DNA]</scope>
    <source>
        <strain evidence="3 4">SeV1</strain>
    </source>
</reference>
<feature type="transmembrane region" description="Helical" evidence="1">
    <location>
        <begin position="928"/>
        <end position="950"/>
    </location>
</feature>
<evidence type="ECO:0000313" key="4">
    <source>
        <dbReference type="Proteomes" id="UP000254834"/>
    </source>
</evidence>
<dbReference type="OrthoDB" id="1550341at2"/>
<evidence type="ECO:0000256" key="1">
    <source>
        <dbReference type="SAM" id="Phobius"/>
    </source>
</evidence>
<dbReference type="Proteomes" id="UP000254834">
    <property type="component" value="Chromosome"/>
</dbReference>
<feature type="transmembrane region" description="Helical" evidence="1">
    <location>
        <begin position="287"/>
        <end position="308"/>
    </location>
</feature>
<feature type="transmembrane region" description="Helical" evidence="1">
    <location>
        <begin position="469"/>
        <end position="489"/>
    </location>
</feature>
<keyword evidence="1" id="KW-0812">Transmembrane</keyword>
<dbReference type="KEGG" id="cdes:C0J27_02200"/>
<organism evidence="3 4">
    <name type="scientific">Candidatus Chromulinivorax destructor</name>
    <dbReference type="NCBI Taxonomy" id="2066483"/>
    <lineage>
        <taxon>Bacteria</taxon>
        <taxon>Candidatus Babelota</taxon>
        <taxon>Candidatus Babeliae</taxon>
        <taxon>Candidatus Babeliales</taxon>
        <taxon>Candidatus Chromulinivoraceae</taxon>
        <taxon>Candidatus Chromulinivorax</taxon>
    </lineage>
</organism>
<proteinExistence type="predicted"/>
<feature type="transmembrane region" description="Helical" evidence="1">
    <location>
        <begin position="1083"/>
        <end position="1103"/>
    </location>
</feature>
<name>A0A345ZB82_9BACT</name>
<gene>
    <name evidence="3" type="ORF">C0J27_02200</name>
</gene>
<dbReference type="EMBL" id="CP025544">
    <property type="protein sequence ID" value="AXK60549.1"/>
    <property type="molecule type" value="Genomic_DNA"/>
</dbReference>
<evidence type="ECO:0000313" key="3">
    <source>
        <dbReference type="EMBL" id="AXK60549.1"/>
    </source>
</evidence>
<dbReference type="InterPro" id="IPR003675">
    <property type="entry name" value="Rce1/LyrA-like_dom"/>
</dbReference>
<feature type="transmembrane region" description="Helical" evidence="1">
    <location>
        <begin position="888"/>
        <end position="908"/>
    </location>
</feature>
<feature type="transmembrane region" description="Helical" evidence="1">
    <location>
        <begin position="548"/>
        <end position="565"/>
    </location>
</feature>
<protein>
    <recommendedName>
        <fullName evidence="2">CAAX prenyl protease 2/Lysostaphin resistance protein A-like domain-containing protein</fullName>
    </recommendedName>
</protein>
<evidence type="ECO:0000259" key="2">
    <source>
        <dbReference type="Pfam" id="PF02517"/>
    </source>
</evidence>
<feature type="transmembrane region" description="Helical" evidence="1">
    <location>
        <begin position="1109"/>
        <end position="1128"/>
    </location>
</feature>
<feature type="transmembrane region" description="Helical" evidence="1">
    <location>
        <begin position="495"/>
        <end position="513"/>
    </location>
</feature>
<keyword evidence="1" id="KW-0472">Membrane</keyword>
<feature type="transmembrane region" description="Helical" evidence="1">
    <location>
        <begin position="1033"/>
        <end position="1052"/>
    </location>
</feature>
<dbReference type="Pfam" id="PF02517">
    <property type="entry name" value="Rce1-like"/>
    <property type="match status" value="1"/>
</dbReference>
<feature type="transmembrane region" description="Helical" evidence="1">
    <location>
        <begin position="525"/>
        <end position="542"/>
    </location>
</feature>
<feature type="transmembrane region" description="Helical" evidence="1">
    <location>
        <begin position="957"/>
        <end position="978"/>
    </location>
</feature>
<feature type="transmembrane region" description="Helical" evidence="1">
    <location>
        <begin position="853"/>
        <end position="876"/>
    </location>
</feature>